<keyword evidence="3" id="KW-1185">Reference proteome</keyword>
<dbReference type="SUPFAM" id="SSF53756">
    <property type="entry name" value="UDP-Glycosyltransferase/glycogen phosphorylase"/>
    <property type="match status" value="1"/>
</dbReference>
<organism evidence="2 3">
    <name type="scientific">Thermomonas brevis</name>
    <dbReference type="NCBI Taxonomy" id="215691"/>
    <lineage>
        <taxon>Bacteria</taxon>
        <taxon>Pseudomonadati</taxon>
        <taxon>Pseudomonadota</taxon>
        <taxon>Gammaproteobacteria</taxon>
        <taxon>Lysobacterales</taxon>
        <taxon>Lysobacteraceae</taxon>
        <taxon>Thermomonas</taxon>
    </lineage>
</organism>
<dbReference type="InterPro" id="IPR027417">
    <property type="entry name" value="P-loop_NTPase"/>
</dbReference>
<dbReference type="InterPro" id="IPR029044">
    <property type="entry name" value="Nucleotide-diphossugar_trans"/>
</dbReference>
<dbReference type="SUPFAM" id="SSF52540">
    <property type="entry name" value="P-loop containing nucleoside triphosphate hydrolases"/>
    <property type="match status" value="1"/>
</dbReference>
<dbReference type="KEGG" id="tbv:H9L17_06875"/>
<reference evidence="2 3" key="1">
    <citation type="submission" date="2020-08" db="EMBL/GenBank/DDBJ databases">
        <title>Genome sequence of Thermomonas brevis KACC 16975T.</title>
        <authorList>
            <person name="Hyun D.-W."/>
            <person name="Bae J.-W."/>
        </authorList>
    </citation>
    <scope>NUCLEOTIDE SEQUENCE [LARGE SCALE GENOMIC DNA]</scope>
    <source>
        <strain evidence="2 3">KACC 16975</strain>
    </source>
</reference>
<dbReference type="Pfam" id="PF13692">
    <property type="entry name" value="Glyco_trans_1_4"/>
    <property type="match status" value="1"/>
</dbReference>
<dbReference type="EMBL" id="CP060711">
    <property type="protein sequence ID" value="QNN48146.1"/>
    <property type="molecule type" value="Genomic_DNA"/>
</dbReference>
<name>A0A7G9QXS1_9GAMM</name>
<dbReference type="GO" id="GO:0016740">
    <property type="term" value="F:transferase activity"/>
    <property type="evidence" value="ECO:0007669"/>
    <property type="project" value="UniProtKB-KW"/>
</dbReference>
<dbReference type="CDD" id="cd03801">
    <property type="entry name" value="GT4_PimA-like"/>
    <property type="match status" value="1"/>
</dbReference>
<accession>A0A7G9QXS1</accession>
<evidence type="ECO:0000259" key="1">
    <source>
        <dbReference type="Pfam" id="PF00535"/>
    </source>
</evidence>
<gene>
    <name evidence="2" type="ORF">H9L17_06875</name>
</gene>
<proteinExistence type="predicted"/>
<protein>
    <submittedName>
        <fullName evidence="2">Glycosyltransferase</fullName>
    </submittedName>
</protein>
<keyword evidence="2" id="KW-0808">Transferase</keyword>
<dbReference type="PANTHER" id="PTHR43179">
    <property type="entry name" value="RHAMNOSYLTRANSFERASE WBBL"/>
    <property type="match status" value="1"/>
</dbReference>
<dbReference type="Proteomes" id="UP000515977">
    <property type="component" value="Chromosome"/>
</dbReference>
<sequence length="1062" mass="118402">MSRFLPLWAEVLHEMGVQPKVLLVTRSVIEVAESLQKRDGLPSAVGQLLWIRYLLEAEEASRRMDRHVVRYETLLSDWRTTMAAVEQALALPLIRTEEIEDAVEAWLVPQLRHHWALAADESAAPLAYPLDAASRLRPMELQSAVQVFERLLAPARGAVDGLAAMLAKSRNALQRQAEVAKEELDRRTSWAKALDGELDRLRAAHAATVSEHAGAVAWARALDSELEQLRAAHAATVSEHAKAVAWAKALDGELEQLRASRDEALVRVGSLQLAAANDAERMLALEQRHAAFVAEFDERTRWAMALDAELQSMRASRSWALTRPLRLAGRLLRGDWAAVVQYLRKSPLARSTWLAPLRMPVKRWFLRRLESGARPLEGLLLPSSQDVSVSVPEELRFLEEADPVVTVIVPTYGNFPYSLACVRSLANSGAKVPFEVLVAEDASGDPDIDALAAIPGLRYHRNSENLGFLRSCNRAALLARGEYLVFLNNDTEVTSGWLDALLDVFRTRSDAGMAGSKLIYPDGRLQEAGGIVWSDGSAWNYGRLQDPAASGFNYVKEVDYISGAAIMLPTSLFRRLGGFDEHFVPAYCEDTDLAFRIRADGLKVYYQPASTVIHHEGISHGTDTGQGVKAYQVINQGKMLERWGAVFAGQHFANAEWPFLARDRSQLKKTVLVIDHYVPQPDRDAGSRTMCQFMQLFQRHGMNVKFWPDNLWYDRTYTPLLQQAGIEVFHGSEYAGRFTKWLEQNGAAIDYVLLSRPHVSVGYIEALRRYSDAVVLYYGHDVHHLRMREQLKVEPEEKLEREAMRFQQWEHALWGRVDTVYYPSTTETEMVAGWLRQQSGQTKARTIPVYAFDSFPDAPWENLASRQGLLFVAGFAHAPNADAAVWFVREVWPLLRERHPCLCLSLVGSNPTEAVRALAGGGVEVTGFVSDETLAGYYRRSRVSVAPLRYGGGMKGKVVEAMRFGIPCVTTEAGAQGFFGAEAFLAVAESPKAFADAVSALLDDDAAWLAASRASQAFARVNFSEDALWHVVAEDVDPTPYASVAERRKRMERAKLNIGRKA</sequence>
<feature type="domain" description="Glycosyltransferase 2-like" evidence="1">
    <location>
        <begin position="406"/>
        <end position="522"/>
    </location>
</feature>
<dbReference type="SUPFAM" id="SSF53448">
    <property type="entry name" value="Nucleotide-diphospho-sugar transferases"/>
    <property type="match status" value="1"/>
</dbReference>
<dbReference type="CDD" id="cd04186">
    <property type="entry name" value="GT_2_like_c"/>
    <property type="match status" value="1"/>
</dbReference>
<evidence type="ECO:0000313" key="2">
    <source>
        <dbReference type="EMBL" id="QNN48146.1"/>
    </source>
</evidence>
<dbReference type="Gene3D" id="3.40.50.2000">
    <property type="entry name" value="Glycogen Phosphorylase B"/>
    <property type="match status" value="1"/>
</dbReference>
<dbReference type="AlphaFoldDB" id="A0A7G9QXS1"/>
<evidence type="ECO:0000313" key="3">
    <source>
        <dbReference type="Proteomes" id="UP000515977"/>
    </source>
</evidence>
<dbReference type="InterPro" id="IPR001173">
    <property type="entry name" value="Glyco_trans_2-like"/>
</dbReference>
<dbReference type="PANTHER" id="PTHR43179:SF7">
    <property type="entry name" value="RHAMNOSYLTRANSFERASE WBBL"/>
    <property type="match status" value="1"/>
</dbReference>
<dbReference type="Pfam" id="PF00535">
    <property type="entry name" value="Glycos_transf_2"/>
    <property type="match status" value="1"/>
</dbReference>
<dbReference type="Gene3D" id="3.90.550.10">
    <property type="entry name" value="Spore Coat Polysaccharide Biosynthesis Protein SpsA, Chain A"/>
    <property type="match status" value="1"/>
</dbReference>
<dbReference type="Gene3D" id="3.40.50.300">
    <property type="entry name" value="P-loop containing nucleotide triphosphate hydrolases"/>
    <property type="match status" value="1"/>
</dbReference>